<comment type="caution">
    <text evidence="2">The sequence shown here is derived from an EMBL/GenBank/DDBJ whole genome shotgun (WGS) entry which is preliminary data.</text>
</comment>
<dbReference type="EMBL" id="AJLS01000038">
    <property type="protein sequence ID" value="EKN70443.1"/>
    <property type="molecule type" value="Genomic_DNA"/>
</dbReference>
<protein>
    <submittedName>
        <fullName evidence="2">Hydrolase</fullName>
    </submittedName>
</protein>
<dbReference type="RefSeq" id="WP_007084096.1">
    <property type="nucleotide sequence ID" value="NZ_AJLS01000038.1"/>
</dbReference>
<dbReference type="GO" id="GO:0016787">
    <property type="term" value="F:hydrolase activity"/>
    <property type="evidence" value="ECO:0007669"/>
    <property type="project" value="UniProtKB-KW"/>
</dbReference>
<dbReference type="CDD" id="cd01012">
    <property type="entry name" value="YcaC_related"/>
    <property type="match status" value="1"/>
</dbReference>
<dbReference type="PANTHER" id="PTHR43559">
    <property type="entry name" value="HYDROLASE YCAC-RELATED"/>
    <property type="match status" value="1"/>
</dbReference>
<dbReference type="InterPro" id="IPR036380">
    <property type="entry name" value="Isochorismatase-like_sf"/>
</dbReference>
<dbReference type="OrthoDB" id="9789777at2"/>
<dbReference type="PATRIC" id="fig|1117379.3.peg.1112"/>
<dbReference type="InterPro" id="IPR000868">
    <property type="entry name" value="Isochorismatase-like_dom"/>
</dbReference>
<reference evidence="2 3" key="1">
    <citation type="journal article" date="2012" name="Front. Microbiol.">
        <title>Redundancy and modularity in membrane-associated dissimilatory nitrate reduction in Bacillus.</title>
        <authorList>
            <person name="Heylen K."/>
            <person name="Keltjens J."/>
        </authorList>
    </citation>
    <scope>NUCLEOTIDE SEQUENCE [LARGE SCALE GENOMIC DNA]</scope>
    <source>
        <strain evidence="3">LMG 21833T</strain>
    </source>
</reference>
<dbReference type="Gene3D" id="3.40.50.850">
    <property type="entry name" value="Isochorismatase-like"/>
    <property type="match status" value="1"/>
</dbReference>
<dbReference type="Pfam" id="PF00857">
    <property type="entry name" value="Isochorismatase"/>
    <property type="match status" value="1"/>
</dbReference>
<dbReference type="PANTHER" id="PTHR43559:SF1">
    <property type="entry name" value="HYDROLASE"/>
    <property type="match status" value="1"/>
</dbReference>
<name>K6DQG8_9BACI</name>
<evidence type="ECO:0000259" key="1">
    <source>
        <dbReference type="Pfam" id="PF00857"/>
    </source>
</evidence>
<dbReference type="InterPro" id="IPR053152">
    <property type="entry name" value="Hydrolase_YcaC-like"/>
</dbReference>
<proteinExistence type="predicted"/>
<organism evidence="2 3">
    <name type="scientific">Neobacillus bataviensis LMG 21833</name>
    <dbReference type="NCBI Taxonomy" id="1117379"/>
    <lineage>
        <taxon>Bacteria</taxon>
        <taxon>Bacillati</taxon>
        <taxon>Bacillota</taxon>
        <taxon>Bacilli</taxon>
        <taxon>Bacillales</taxon>
        <taxon>Bacillaceae</taxon>
        <taxon>Neobacillus</taxon>
    </lineage>
</organism>
<keyword evidence="2" id="KW-0378">Hydrolase</keyword>
<keyword evidence="3" id="KW-1185">Reference proteome</keyword>
<dbReference type="eggNOG" id="COG1335">
    <property type="taxonomic scope" value="Bacteria"/>
</dbReference>
<accession>K6DQG8</accession>
<feature type="domain" description="Isochorismatase-like" evidence="1">
    <location>
        <begin position="45"/>
        <end position="195"/>
    </location>
</feature>
<dbReference type="Proteomes" id="UP000006316">
    <property type="component" value="Unassembled WGS sequence"/>
</dbReference>
<evidence type="ECO:0000313" key="2">
    <source>
        <dbReference type="EMBL" id="EKN70443.1"/>
    </source>
</evidence>
<sequence>MNPVVYWCPICRNQFYGIPSPVPISSKSTTTGRNSQYLLTPTNHILILTDHQPQMIFSVQSHDIADLRNNIAGLSKTAKLFSIPTILTTIAAATFSGKILSEIQSVFPDQQPIDRTTMNSWEDPRVVRQINEYGKQKIVIAGLWTEVCLLEPVLSAISDGYEVYFVSDASGGVTKEAHDMAVIRMTQAGATPITWLQYLLELQRDWALKETYNGTLDIVKQHGGAYGLGVIYANEMFGTHYRRTGINHFAEDQY</sequence>
<dbReference type="STRING" id="1117379.BABA_05336"/>
<dbReference type="SUPFAM" id="SSF52499">
    <property type="entry name" value="Isochorismatase-like hydrolases"/>
    <property type="match status" value="1"/>
</dbReference>
<gene>
    <name evidence="2" type="ORF">BABA_05336</name>
</gene>
<dbReference type="AlphaFoldDB" id="K6DQG8"/>
<evidence type="ECO:0000313" key="3">
    <source>
        <dbReference type="Proteomes" id="UP000006316"/>
    </source>
</evidence>